<dbReference type="AlphaFoldDB" id="A0A837RET0"/>
<feature type="signal peptide" evidence="1">
    <location>
        <begin position="1"/>
        <end position="25"/>
    </location>
</feature>
<feature type="chain" id="PRO_5032398954" evidence="1">
    <location>
        <begin position="26"/>
        <end position="58"/>
    </location>
</feature>
<reference evidence="2 3" key="1">
    <citation type="journal article" date="2015" name="Genome Announc.">
        <title>Expanding the biotechnology potential of lactobacilli through comparative genomics of 213 strains and associated genera.</title>
        <authorList>
            <person name="Sun Z."/>
            <person name="Harris H.M."/>
            <person name="McCann A."/>
            <person name="Guo C."/>
            <person name="Argimon S."/>
            <person name="Zhang W."/>
            <person name="Yang X."/>
            <person name="Jeffery I.B."/>
            <person name="Cooney J.C."/>
            <person name="Kagawa T.F."/>
            <person name="Liu W."/>
            <person name="Song Y."/>
            <person name="Salvetti E."/>
            <person name="Wrobel A."/>
            <person name="Rasinkangas P."/>
            <person name="Parkhill J."/>
            <person name="Rea M.C."/>
            <person name="O'Sullivan O."/>
            <person name="Ritari J."/>
            <person name="Douillard F.P."/>
            <person name="Paul Ross R."/>
            <person name="Yang R."/>
            <person name="Briner A.E."/>
            <person name="Felis G.E."/>
            <person name="de Vos W.M."/>
            <person name="Barrangou R."/>
            <person name="Klaenhammer T.R."/>
            <person name="Caufield P.W."/>
            <person name="Cui Y."/>
            <person name="Zhang H."/>
            <person name="O'Toole P.W."/>
        </authorList>
    </citation>
    <scope>NUCLEOTIDE SEQUENCE [LARGE SCALE GENOMIC DNA]</scope>
    <source>
        <strain evidence="2 3">JCM 15951</strain>
    </source>
</reference>
<dbReference type="EMBL" id="AZDB01000076">
    <property type="protein sequence ID" value="KRK40503.1"/>
    <property type="molecule type" value="Genomic_DNA"/>
</dbReference>
<sequence length="58" mass="6321">MKKIFLSLLILLGLSIFGVTTNVQASSNENPSNIKIDGNFDDWSDKPITNIISGNGRL</sequence>
<evidence type="ECO:0000256" key="1">
    <source>
        <dbReference type="SAM" id="SignalP"/>
    </source>
</evidence>
<comment type="caution">
    <text evidence="2">The sequence shown here is derived from an EMBL/GenBank/DDBJ whole genome shotgun (WGS) entry which is preliminary data.</text>
</comment>
<organism evidence="2 3">
    <name type="scientific">Companilactobacillus crustorum JCM 15951</name>
    <dbReference type="NCBI Taxonomy" id="1423737"/>
    <lineage>
        <taxon>Bacteria</taxon>
        <taxon>Bacillati</taxon>
        <taxon>Bacillota</taxon>
        <taxon>Bacilli</taxon>
        <taxon>Lactobacillales</taxon>
        <taxon>Lactobacillaceae</taxon>
        <taxon>Companilactobacillus</taxon>
    </lineage>
</organism>
<accession>A0A837RET0</accession>
<evidence type="ECO:0000313" key="2">
    <source>
        <dbReference type="EMBL" id="KRK40503.1"/>
    </source>
</evidence>
<dbReference type="Proteomes" id="UP000050964">
    <property type="component" value="Unassembled WGS sequence"/>
</dbReference>
<keyword evidence="1" id="KW-0732">Signal</keyword>
<protein>
    <submittedName>
        <fullName evidence="2">Uncharacterized protein</fullName>
    </submittedName>
</protein>
<name>A0A837RET0_9LACO</name>
<evidence type="ECO:0000313" key="3">
    <source>
        <dbReference type="Proteomes" id="UP000050964"/>
    </source>
</evidence>
<proteinExistence type="predicted"/>
<dbReference type="RefSeq" id="WP_156401814.1">
    <property type="nucleotide sequence ID" value="NZ_AZDB01000076.1"/>
</dbReference>
<gene>
    <name evidence="2" type="ORF">FD26_GL002004</name>
</gene>